<dbReference type="InterPro" id="IPR031704">
    <property type="entry name" value="Glyco_hydro_36_N"/>
</dbReference>
<evidence type="ECO:0000259" key="6">
    <source>
        <dbReference type="Pfam" id="PF16874"/>
    </source>
</evidence>
<evidence type="ECO:0000256" key="3">
    <source>
        <dbReference type="ARBA" id="ARBA00022801"/>
    </source>
</evidence>
<dbReference type="Pfam" id="PF02065">
    <property type="entry name" value="Melibiase"/>
    <property type="match status" value="1"/>
</dbReference>
<dbReference type="InterPro" id="IPR017853">
    <property type="entry name" value="GH"/>
</dbReference>
<dbReference type="InterPro" id="IPR013780">
    <property type="entry name" value="Glyco_hydro_b"/>
</dbReference>
<dbReference type="PIRSF" id="PIRSF005536">
    <property type="entry name" value="Agal"/>
    <property type="match status" value="1"/>
</dbReference>
<dbReference type="GO" id="GO:0004557">
    <property type="term" value="F:alpha-galactosidase activity"/>
    <property type="evidence" value="ECO:0007669"/>
    <property type="project" value="UniProtKB-EC"/>
</dbReference>
<keyword evidence="3 5" id="KW-0378">Hydrolase</keyword>
<dbReference type="Gene3D" id="2.70.98.60">
    <property type="entry name" value="alpha-galactosidase from lactobacil brevis"/>
    <property type="match status" value="1"/>
</dbReference>
<dbReference type="InterPro" id="IPR000111">
    <property type="entry name" value="Glyco_hydro_27/36_CS"/>
</dbReference>
<dbReference type="Gene3D" id="2.60.40.1180">
    <property type="entry name" value="Golgi alpha-mannosidase II"/>
    <property type="match status" value="1"/>
</dbReference>
<organism evidence="8 9">
    <name type="scientific">Fusibacter bizertensis</name>
    <dbReference type="NCBI Taxonomy" id="1488331"/>
    <lineage>
        <taxon>Bacteria</taxon>
        <taxon>Bacillati</taxon>
        <taxon>Bacillota</taxon>
        <taxon>Clostridia</taxon>
        <taxon>Eubacteriales</taxon>
        <taxon>Eubacteriales Family XII. Incertae Sedis</taxon>
        <taxon>Fusibacter</taxon>
    </lineage>
</organism>
<dbReference type="PANTHER" id="PTHR43053">
    <property type="entry name" value="GLYCOSIDASE FAMILY 31"/>
    <property type="match status" value="1"/>
</dbReference>
<dbReference type="Pfam" id="PF16875">
    <property type="entry name" value="Glyco_hydro_36N"/>
    <property type="match status" value="1"/>
</dbReference>
<evidence type="ECO:0000256" key="5">
    <source>
        <dbReference type="PIRNR" id="PIRNR005536"/>
    </source>
</evidence>
<dbReference type="InterPro" id="IPR038417">
    <property type="entry name" value="Alpga-gal_N_sf"/>
</dbReference>
<dbReference type="EC" id="3.2.1.22" evidence="2 5"/>
<dbReference type="PRINTS" id="PR00743">
    <property type="entry name" value="GLHYDRLASE36"/>
</dbReference>
<protein>
    <recommendedName>
        <fullName evidence="2 5">Alpha-galactosidase</fullName>
        <ecNumber evidence="2 5">3.2.1.22</ecNumber>
    </recommendedName>
</protein>
<comment type="catalytic activity">
    <reaction evidence="1 5">
        <text>Hydrolysis of terminal, non-reducing alpha-D-galactose residues in alpha-D-galactosides, including galactose oligosaccharides, galactomannans and galactolipids.</text>
        <dbReference type="EC" id="3.2.1.22"/>
    </reaction>
</comment>
<keyword evidence="4 5" id="KW-0326">Glycosidase</keyword>
<dbReference type="PROSITE" id="PS00512">
    <property type="entry name" value="ALPHA_GALACTOSIDASE"/>
    <property type="match status" value="1"/>
</dbReference>
<dbReference type="InterPro" id="IPR050985">
    <property type="entry name" value="Alpha-glycosidase_related"/>
</dbReference>
<dbReference type="InterPro" id="IPR031705">
    <property type="entry name" value="Glyco_hydro_36_C"/>
</dbReference>
<feature type="domain" description="Glycosyl hydrolase family 36 N-terminal" evidence="7">
    <location>
        <begin position="30"/>
        <end position="286"/>
    </location>
</feature>
<feature type="domain" description="Glycosyl hydrolase family 36 C-terminal" evidence="6">
    <location>
        <begin position="652"/>
        <end position="738"/>
    </location>
</feature>
<proteinExistence type="inferred from homology"/>
<dbReference type="PANTHER" id="PTHR43053:SF3">
    <property type="entry name" value="ALPHA-GALACTOSIDASE C-RELATED"/>
    <property type="match status" value="1"/>
</dbReference>
<comment type="similarity">
    <text evidence="5">Belongs to the glycosyl hydrolase.</text>
</comment>
<dbReference type="Proteomes" id="UP001158045">
    <property type="component" value="Unassembled WGS sequence"/>
</dbReference>
<evidence type="ECO:0000256" key="2">
    <source>
        <dbReference type="ARBA" id="ARBA00012755"/>
    </source>
</evidence>
<dbReference type="InterPro" id="IPR013785">
    <property type="entry name" value="Aldolase_TIM"/>
</dbReference>
<evidence type="ECO:0000313" key="8">
    <source>
        <dbReference type="EMBL" id="MDH8676805.1"/>
    </source>
</evidence>
<dbReference type="SUPFAM" id="SSF51445">
    <property type="entry name" value="(Trans)glycosidases"/>
    <property type="match status" value="1"/>
</dbReference>
<accession>A0ABT6N8S6</accession>
<sequence length="742" mass="85115">MFAINFIASEKIIHIKNEKISYVMGILRNGHLGHFYFGKSLADDLKQSHFRIDQNRGLTNYVYEGDFNFSLSHERLEYPVYGTTDYRVPAIELTDPTGSNVNDFKYVSHKIQKDKPVIPGLPTTRAKDDESLTLEINLEDEVLGARLTLYYTIFRNLSVIARHAALTNLGDQSIKINNMQSLSLDLMDGEFDFLHLHGDWIRERHIERFPLHRGIQSIESKKGASSATHNPFVALPRPGTDEFKGEVYGCALVYSGNFKIQCEVDSDRKLRLTCGINPHRFEWILQSQETFHTPEAILTYSDQGLNGMSQSFHDLVLNHIIPERFREIEKPVLINNWEATYFDFDEEKLLDIASKSKEIGIEMFVLDDGWFSTRDSDRKGLGDWRVNMDKLPNGIKGLSHKIHELGLKFGLWIEPEMINGDVPIFSNHPQWVLGDPRRNRSHGRNQYVLDYANPLVVEHIFEQLIAVIDDAKIDYIKWDMNRNITEAYSSYLSQHQQGELMHRYILGVYQLYERLTDRYPEILIESCAAGGGRFDLGLLYYAPLAWTSDNSDAVERLKIQYGTSMLYPLQTMGAHVSAIPNHQLKRETSLKMRGDVAYFGAFGYELNVSEMSDFEKNQMIDQIKFYKEHRTLIHSGDFYRLVSPFDGDQNTTAWQVVAKDQATAIVAWYQSLAVPNQGAFTLKLKGLNKDAFYEISGFDMPYQGCVLMNFGLLLKPSFNGIETSGDAMGDYQSRIWIIKKVS</sequence>
<dbReference type="InterPro" id="IPR002252">
    <property type="entry name" value="Glyco_hydro_36"/>
</dbReference>
<dbReference type="CDD" id="cd14791">
    <property type="entry name" value="GH36"/>
    <property type="match status" value="1"/>
</dbReference>
<evidence type="ECO:0000313" key="9">
    <source>
        <dbReference type="Proteomes" id="UP001158045"/>
    </source>
</evidence>
<dbReference type="Gene3D" id="3.20.20.70">
    <property type="entry name" value="Aldolase class I"/>
    <property type="match status" value="1"/>
</dbReference>
<comment type="caution">
    <text evidence="8">The sequence shown here is derived from an EMBL/GenBank/DDBJ whole genome shotgun (WGS) entry which is preliminary data.</text>
</comment>
<dbReference type="Pfam" id="PF16874">
    <property type="entry name" value="Glyco_hydro_36C"/>
    <property type="match status" value="1"/>
</dbReference>
<evidence type="ECO:0000259" key="7">
    <source>
        <dbReference type="Pfam" id="PF16875"/>
    </source>
</evidence>
<evidence type="ECO:0000256" key="4">
    <source>
        <dbReference type="ARBA" id="ARBA00023295"/>
    </source>
</evidence>
<gene>
    <name evidence="8" type="ORF">QE109_01535</name>
</gene>
<evidence type="ECO:0000256" key="1">
    <source>
        <dbReference type="ARBA" id="ARBA00001255"/>
    </source>
</evidence>
<reference evidence="8 9" key="1">
    <citation type="submission" date="2023-04" db="EMBL/GenBank/DDBJ databases">
        <title>Fusibacter bizertensis strain WBS, isolated from littoral bottom sediments of the Arctic seas - biochemical and genomic analysis.</title>
        <authorList>
            <person name="Brioukhanov A.L."/>
        </authorList>
    </citation>
    <scope>NUCLEOTIDE SEQUENCE [LARGE SCALE GENOMIC DNA]</scope>
    <source>
        <strain evidence="8 9">WBS</strain>
    </source>
</reference>
<name>A0ABT6N8S6_9FIRM</name>
<keyword evidence="9" id="KW-1185">Reference proteome</keyword>
<dbReference type="EMBL" id="JARYZI010000001">
    <property type="protein sequence ID" value="MDH8676805.1"/>
    <property type="molecule type" value="Genomic_DNA"/>
</dbReference>
<dbReference type="RefSeq" id="WP_281092604.1">
    <property type="nucleotide sequence ID" value="NZ_JARYZI010000001.1"/>
</dbReference>